<evidence type="ECO:0000256" key="1">
    <source>
        <dbReference type="ARBA" id="ARBA00022737"/>
    </source>
</evidence>
<evidence type="ECO:0000256" key="3">
    <source>
        <dbReference type="PROSITE-ProRule" id="PRU00339"/>
    </source>
</evidence>
<keyword evidence="4" id="KW-0732">Signal</keyword>
<dbReference type="InterPro" id="IPR011990">
    <property type="entry name" value="TPR-like_helical_dom_sf"/>
</dbReference>
<feature type="signal peptide" evidence="4">
    <location>
        <begin position="1"/>
        <end position="26"/>
    </location>
</feature>
<accession>A0A450T7G0</accession>
<proteinExistence type="predicted"/>
<dbReference type="SMART" id="SM00028">
    <property type="entry name" value="TPR"/>
    <property type="match status" value="7"/>
</dbReference>
<evidence type="ECO:0000313" key="5">
    <source>
        <dbReference type="EMBL" id="VFJ43070.1"/>
    </source>
</evidence>
<dbReference type="SUPFAM" id="SSF48452">
    <property type="entry name" value="TPR-like"/>
    <property type="match status" value="2"/>
</dbReference>
<protein>
    <submittedName>
        <fullName evidence="6">Tetratricopeptide repeat-containing protein</fullName>
    </submittedName>
</protein>
<evidence type="ECO:0000256" key="4">
    <source>
        <dbReference type="SAM" id="SignalP"/>
    </source>
</evidence>
<dbReference type="Pfam" id="PF13374">
    <property type="entry name" value="TPR_10"/>
    <property type="match status" value="1"/>
</dbReference>
<dbReference type="EMBL" id="CAADEY010000097">
    <property type="protein sequence ID" value="VFJ62472.1"/>
    <property type="molecule type" value="Genomic_DNA"/>
</dbReference>
<dbReference type="Pfam" id="PF13432">
    <property type="entry name" value="TPR_16"/>
    <property type="match status" value="1"/>
</dbReference>
<dbReference type="InterPro" id="IPR051012">
    <property type="entry name" value="CellSynth/LPSAsmb/PSIAsmb"/>
</dbReference>
<dbReference type="PANTHER" id="PTHR45586:SF1">
    <property type="entry name" value="LIPOPOLYSACCHARIDE ASSEMBLY PROTEIN B"/>
    <property type="match status" value="1"/>
</dbReference>
<dbReference type="InterPro" id="IPR019734">
    <property type="entry name" value="TPR_rpt"/>
</dbReference>
<evidence type="ECO:0000313" key="6">
    <source>
        <dbReference type="EMBL" id="VFJ62472.1"/>
    </source>
</evidence>
<name>A0A450T7G0_9GAMM</name>
<dbReference type="AlphaFoldDB" id="A0A450T7G0"/>
<dbReference type="Pfam" id="PF14559">
    <property type="entry name" value="TPR_19"/>
    <property type="match status" value="2"/>
</dbReference>
<dbReference type="PANTHER" id="PTHR45586">
    <property type="entry name" value="TPR REPEAT-CONTAINING PROTEIN PA4667"/>
    <property type="match status" value="1"/>
</dbReference>
<evidence type="ECO:0000256" key="2">
    <source>
        <dbReference type="ARBA" id="ARBA00022803"/>
    </source>
</evidence>
<dbReference type="PROSITE" id="PS51257">
    <property type="entry name" value="PROKAR_LIPOPROTEIN"/>
    <property type="match status" value="1"/>
</dbReference>
<keyword evidence="2 3" id="KW-0802">TPR repeat</keyword>
<sequence>MKTIPGSAGRHLIVAVILLALGSACANSPVIPESADGAHLSDAPPHDKKALSATDSVDGAVKKSISREVLYDLLVAELAGQRNRMPTAVSHYLSAAIASKDVVIAKRATQIALLAGEEDTGLRAAELWAQLDPDSLEAKQAHATFLVLADRIDEALPLIRVLTDNLDLPPDQRLLAVGGLLSQAKDKAASLVAMERMVAERGQDNPKALFALAHFLVRIDQKARALALLERVMAMDEKDPTVYVYYAELLNGEGDPEKARAVLLGALKSGIDHEDVRTNLARLYLKDKQYKKAREQLEYLLAADRKNVAVRYTLALLLLQTGEQDSAREHLRYLIGRDDLRQNLYFDLGQLAEAGDDTAMALKAYRKVTHGEHYLDAGLRIAVLLSEKDLNAARAQLHDILAEDEEESIRLYRTEGALLTEAGNFPEALSVYDAALEAHPEDGDLLYARAMLAGRMGQTSRLEQDLRSLLSREPDHAEALNALGYTLADKTGRYREAMTLIRKALALQPDSYYVLDSMGWVLYRMGRHEESIGYLRRALAIRQDPEVAAHLGEVLWITGDKKAAREVWRTGREAAPDDELLLDVIERFTE</sequence>
<feature type="chain" id="PRO_5036113380" evidence="4">
    <location>
        <begin position="27"/>
        <end position="590"/>
    </location>
</feature>
<keyword evidence="1" id="KW-0677">Repeat</keyword>
<dbReference type="EMBL" id="CAADEX010000004">
    <property type="protein sequence ID" value="VFJ43070.1"/>
    <property type="molecule type" value="Genomic_DNA"/>
</dbReference>
<gene>
    <name evidence="5" type="ORF">BECKDK2373B_GA0170837_100450</name>
    <name evidence="6" type="ORF">BECKDK2373C_GA0170839_10976</name>
</gene>
<reference evidence="6" key="1">
    <citation type="submission" date="2019-02" db="EMBL/GenBank/DDBJ databases">
        <authorList>
            <person name="Gruber-Vodicka R. H."/>
            <person name="Seah K. B. B."/>
        </authorList>
    </citation>
    <scope>NUCLEOTIDE SEQUENCE</scope>
    <source>
        <strain evidence="6">BECK_DK161</strain>
        <strain evidence="5">BECK_DK47</strain>
    </source>
</reference>
<organism evidence="6">
    <name type="scientific">Candidatus Kentrum sp. DK</name>
    <dbReference type="NCBI Taxonomy" id="2126562"/>
    <lineage>
        <taxon>Bacteria</taxon>
        <taxon>Pseudomonadati</taxon>
        <taxon>Pseudomonadota</taxon>
        <taxon>Gammaproteobacteria</taxon>
        <taxon>Candidatus Kentrum</taxon>
    </lineage>
</organism>
<dbReference type="Gene3D" id="1.25.40.10">
    <property type="entry name" value="Tetratricopeptide repeat domain"/>
    <property type="match status" value="2"/>
</dbReference>
<dbReference type="PROSITE" id="PS50005">
    <property type="entry name" value="TPR"/>
    <property type="match status" value="1"/>
</dbReference>
<feature type="repeat" description="TPR" evidence="3">
    <location>
        <begin position="409"/>
        <end position="442"/>
    </location>
</feature>